<organism evidence="2 3">
    <name type="scientific">Antribacter soli</name>
    <dbReference type="NCBI Taxonomy" id="2910976"/>
    <lineage>
        <taxon>Bacteria</taxon>
        <taxon>Bacillati</taxon>
        <taxon>Actinomycetota</taxon>
        <taxon>Actinomycetes</taxon>
        <taxon>Micrococcales</taxon>
        <taxon>Promicromonosporaceae</taxon>
        <taxon>Antribacter</taxon>
    </lineage>
</organism>
<dbReference type="GO" id="GO:0008641">
    <property type="term" value="F:ubiquitin-like modifier activating enzyme activity"/>
    <property type="evidence" value="ECO:0007669"/>
    <property type="project" value="InterPro"/>
</dbReference>
<dbReference type="RefSeq" id="WP_236091257.1">
    <property type="nucleotide sequence ID" value="NZ_JAKGSG010000062.1"/>
</dbReference>
<dbReference type="EMBL" id="JAKGSG010000062">
    <property type="protein sequence ID" value="MCF4123506.1"/>
    <property type="molecule type" value="Genomic_DNA"/>
</dbReference>
<gene>
    <name evidence="2" type="ORF">L1785_21290</name>
</gene>
<proteinExistence type="predicted"/>
<dbReference type="GO" id="GO:0016779">
    <property type="term" value="F:nucleotidyltransferase activity"/>
    <property type="evidence" value="ECO:0007669"/>
    <property type="project" value="UniProtKB-KW"/>
</dbReference>
<protein>
    <submittedName>
        <fullName evidence="2">ThiF family adenylyltransferase</fullName>
    </submittedName>
</protein>
<name>A0AA41QI82_9MICO</name>
<keyword evidence="3" id="KW-1185">Reference proteome</keyword>
<comment type="caution">
    <text evidence="2">The sequence shown here is derived from an EMBL/GenBank/DDBJ whole genome shotgun (WGS) entry which is preliminary data.</text>
</comment>
<dbReference type="InterPro" id="IPR000594">
    <property type="entry name" value="ThiF_NAD_FAD-bd"/>
</dbReference>
<reference evidence="2" key="1">
    <citation type="submission" date="2022-01" db="EMBL/GenBank/DDBJ databases">
        <title>Antribacter sp. nov., isolated from Guizhou of China.</title>
        <authorList>
            <person name="Chengliang C."/>
            <person name="Ya Z."/>
        </authorList>
    </citation>
    <scope>NUCLEOTIDE SEQUENCE</scope>
    <source>
        <strain evidence="2">KLBMP 9083</strain>
    </source>
</reference>
<dbReference type="Proteomes" id="UP001165405">
    <property type="component" value="Unassembled WGS sequence"/>
</dbReference>
<feature type="domain" description="THIF-type NAD/FAD binding fold" evidence="1">
    <location>
        <begin position="129"/>
        <end position="201"/>
    </location>
</feature>
<keyword evidence="2" id="KW-0808">Transferase</keyword>
<keyword evidence="2" id="KW-0548">Nucleotidyltransferase</keyword>
<evidence type="ECO:0000259" key="1">
    <source>
        <dbReference type="Pfam" id="PF00899"/>
    </source>
</evidence>
<evidence type="ECO:0000313" key="3">
    <source>
        <dbReference type="Proteomes" id="UP001165405"/>
    </source>
</evidence>
<dbReference type="Pfam" id="PF00899">
    <property type="entry name" value="ThiF"/>
    <property type="match status" value="1"/>
</dbReference>
<dbReference type="InterPro" id="IPR035985">
    <property type="entry name" value="Ubiquitin-activating_enz"/>
</dbReference>
<dbReference type="AlphaFoldDB" id="A0AA41QI82"/>
<evidence type="ECO:0000313" key="2">
    <source>
        <dbReference type="EMBL" id="MCF4123506.1"/>
    </source>
</evidence>
<dbReference type="Gene3D" id="3.40.50.720">
    <property type="entry name" value="NAD(P)-binding Rossmann-like Domain"/>
    <property type="match status" value="1"/>
</dbReference>
<dbReference type="SUPFAM" id="SSF69572">
    <property type="entry name" value="Activating enzymes of the ubiquitin-like proteins"/>
    <property type="match status" value="1"/>
</dbReference>
<accession>A0AA41QI82</accession>
<sequence length="348" mass="36105">MAPRRRPAPLRLRPGTPVLAREGDEVQCGTDPRWAFVLTGLDRAEAAWLRELAERRHVPVEQVAARYGVGVERRDAIVDVLVRAGVLVPPPAPVGTVVATADGAADAAALGMLRPDGAGLATLAARARRTVGVAGLGRVGASIATQLAAAGVGTLVLHDPLPVQTTDLGLGGLRPADVGLPRHEAVRALLAECAPHVTVEVDGVGRGDDLDVVVVAESHAPQPARYRRLMGAGVAHLPVVWREADVLVGPLVRPGRSACVSCLELGRADEDRQWLVLASQLREAPEPPQETTLAAVAAALAVGQVLALLDGLRPATVGAYLEVALPSGLPRLVPVAPHARCGCLALPD</sequence>